<organism evidence="2 3">
    <name type="scientific">Spodoptera frugiperda</name>
    <name type="common">Fall armyworm</name>
    <dbReference type="NCBI Taxonomy" id="7108"/>
    <lineage>
        <taxon>Eukaryota</taxon>
        <taxon>Metazoa</taxon>
        <taxon>Ecdysozoa</taxon>
        <taxon>Arthropoda</taxon>
        <taxon>Hexapoda</taxon>
        <taxon>Insecta</taxon>
        <taxon>Pterygota</taxon>
        <taxon>Neoptera</taxon>
        <taxon>Endopterygota</taxon>
        <taxon>Lepidoptera</taxon>
        <taxon>Glossata</taxon>
        <taxon>Ditrysia</taxon>
        <taxon>Noctuoidea</taxon>
        <taxon>Noctuidae</taxon>
        <taxon>Amphipyrinae</taxon>
        <taxon>Spodoptera</taxon>
    </lineage>
</organism>
<feature type="chain" id="PRO_5040320898" evidence="1">
    <location>
        <begin position="20"/>
        <end position="138"/>
    </location>
</feature>
<reference evidence="3" key="1">
    <citation type="submission" date="2025-08" db="UniProtKB">
        <authorList>
            <consortium name="RefSeq"/>
        </authorList>
    </citation>
    <scope>IDENTIFICATION</scope>
    <source>
        <tissue evidence="3">Whole larval tissue</tissue>
    </source>
</reference>
<protein>
    <submittedName>
        <fullName evidence="3">FK506-binding protein 5-like</fullName>
    </submittedName>
</protein>
<accession>A0A9R0EQF3</accession>
<evidence type="ECO:0000256" key="1">
    <source>
        <dbReference type="SAM" id="SignalP"/>
    </source>
</evidence>
<sequence length="138" mass="14805">MVRLTVVIPFLFLVACVCTYPSKTPDNEELYDDRNNINNQSLSLRRQPTYNYNNNGSGSVGQTQNTSITQHFGDINYGNNATSEPAHIVNIDGGLANGGASYGSGNGGNGGFSNAYGGREVPAHQGWLSRVLSEIGYQ</sequence>
<dbReference type="GeneID" id="118277391"/>
<dbReference type="Proteomes" id="UP000829999">
    <property type="component" value="Chromosome 15"/>
</dbReference>
<evidence type="ECO:0000313" key="2">
    <source>
        <dbReference type="Proteomes" id="UP000829999"/>
    </source>
</evidence>
<gene>
    <name evidence="3" type="primary">LOC118277391</name>
</gene>
<dbReference type="RefSeq" id="XP_035452060.2">
    <property type="nucleotide sequence ID" value="XM_035596167.2"/>
</dbReference>
<dbReference type="AlphaFoldDB" id="A0A9R0EQF3"/>
<dbReference type="OrthoDB" id="7514953at2759"/>
<proteinExistence type="predicted"/>
<name>A0A9R0EQF3_SPOFR</name>
<keyword evidence="1" id="KW-0732">Signal</keyword>
<evidence type="ECO:0000313" key="3">
    <source>
        <dbReference type="RefSeq" id="XP_035452060.2"/>
    </source>
</evidence>
<keyword evidence="2" id="KW-1185">Reference proteome</keyword>
<dbReference type="PROSITE" id="PS51257">
    <property type="entry name" value="PROKAR_LIPOPROTEIN"/>
    <property type="match status" value="1"/>
</dbReference>
<feature type="signal peptide" evidence="1">
    <location>
        <begin position="1"/>
        <end position="19"/>
    </location>
</feature>